<dbReference type="Proteomes" id="UP001459277">
    <property type="component" value="Unassembled WGS sequence"/>
</dbReference>
<accession>A0AAW2DND2</accession>
<reference evidence="2 3" key="1">
    <citation type="submission" date="2024-01" db="EMBL/GenBank/DDBJ databases">
        <title>A telomere-to-telomere, gap-free genome of sweet tea (Lithocarpus litseifolius).</title>
        <authorList>
            <person name="Zhou J."/>
        </authorList>
    </citation>
    <scope>NUCLEOTIDE SEQUENCE [LARGE SCALE GENOMIC DNA]</scope>
    <source>
        <strain evidence="2">Zhou-2022a</strain>
        <tissue evidence="2">Leaf</tissue>
    </source>
</reference>
<keyword evidence="1" id="KW-0812">Transmembrane</keyword>
<organism evidence="2 3">
    <name type="scientific">Lithocarpus litseifolius</name>
    <dbReference type="NCBI Taxonomy" id="425828"/>
    <lineage>
        <taxon>Eukaryota</taxon>
        <taxon>Viridiplantae</taxon>
        <taxon>Streptophyta</taxon>
        <taxon>Embryophyta</taxon>
        <taxon>Tracheophyta</taxon>
        <taxon>Spermatophyta</taxon>
        <taxon>Magnoliopsida</taxon>
        <taxon>eudicotyledons</taxon>
        <taxon>Gunneridae</taxon>
        <taxon>Pentapetalae</taxon>
        <taxon>rosids</taxon>
        <taxon>fabids</taxon>
        <taxon>Fagales</taxon>
        <taxon>Fagaceae</taxon>
        <taxon>Lithocarpus</taxon>
    </lineage>
</organism>
<feature type="transmembrane region" description="Helical" evidence="1">
    <location>
        <begin position="54"/>
        <end position="76"/>
    </location>
</feature>
<keyword evidence="3" id="KW-1185">Reference proteome</keyword>
<evidence type="ECO:0000256" key="1">
    <source>
        <dbReference type="SAM" id="Phobius"/>
    </source>
</evidence>
<gene>
    <name evidence="2" type="ORF">SO802_006127</name>
</gene>
<evidence type="ECO:0000313" key="2">
    <source>
        <dbReference type="EMBL" id="KAL0011019.1"/>
    </source>
</evidence>
<sequence>MKKVRACKLCSEEASLYCALYSAFLCFRYDAKVHQANFLVARHVRQALCFKCEAFLIIRSPVPGMIVSNSITAWLAHWRMSLVPITILLLLLRIAFRAPSCAPLVQIESSLRKRRRRRRRRRS</sequence>
<dbReference type="PANTHER" id="PTHR31717:SF81">
    <property type="entry name" value="B-BOX ZINC FINGER PROTEIN 32-LIKE"/>
    <property type="match status" value="1"/>
</dbReference>
<comment type="caution">
    <text evidence="2">The sequence shown here is derived from an EMBL/GenBank/DDBJ whole genome shotgun (WGS) entry which is preliminary data.</text>
</comment>
<feature type="transmembrane region" description="Helical" evidence="1">
    <location>
        <begin position="82"/>
        <end position="111"/>
    </location>
</feature>
<protein>
    <submittedName>
        <fullName evidence="2">Uncharacterized protein</fullName>
    </submittedName>
</protein>
<dbReference type="EMBL" id="JAZDWU010000002">
    <property type="protein sequence ID" value="KAL0011019.1"/>
    <property type="molecule type" value="Genomic_DNA"/>
</dbReference>
<dbReference type="AlphaFoldDB" id="A0AAW2DND2"/>
<name>A0AAW2DND2_9ROSI</name>
<proteinExistence type="predicted"/>
<keyword evidence="1" id="KW-1133">Transmembrane helix</keyword>
<evidence type="ECO:0000313" key="3">
    <source>
        <dbReference type="Proteomes" id="UP001459277"/>
    </source>
</evidence>
<dbReference type="PANTHER" id="PTHR31717">
    <property type="entry name" value="ZINC FINGER PROTEIN CONSTANS-LIKE 10"/>
    <property type="match status" value="1"/>
</dbReference>
<keyword evidence="1" id="KW-0472">Membrane</keyword>